<dbReference type="PROSITE" id="PS01124">
    <property type="entry name" value="HTH_ARAC_FAMILY_2"/>
    <property type="match status" value="1"/>
</dbReference>
<dbReference type="Pfam" id="PF02311">
    <property type="entry name" value="AraC_binding"/>
    <property type="match status" value="1"/>
</dbReference>
<keyword evidence="3" id="KW-0804">Transcription</keyword>
<keyword evidence="2" id="KW-0238">DNA-binding</keyword>
<dbReference type="InterPro" id="IPR009057">
    <property type="entry name" value="Homeodomain-like_sf"/>
</dbReference>
<keyword evidence="1" id="KW-0805">Transcription regulation</keyword>
<keyword evidence="6" id="KW-1185">Reference proteome</keyword>
<sequence>MAFQELRRVLPSPLPGCLVLQMSGARSYPRHSHDQHGIGLIERGGQRSASGRGPVEARAGELITVNPGEVHDGRALDAQGRQWRMLYLEPALFEACGAALRPQLGEVPLTPPVLAHAGLRRALQRLFMAMEQGAAPSALLLETLLLESLAQLLPACGALAQHSRAAAPLEMARARERLLADPQRAPGLDELAQASGLGRYQLLRSFARAYGLPPHAYLLQHRLALARRLIARGTGLAEAAGAAGFADQSHMHRAFVRCLGFTPGAYRAAISFKTARHPSASI</sequence>
<dbReference type="SUPFAM" id="SSF51215">
    <property type="entry name" value="Regulatory protein AraC"/>
    <property type="match status" value="1"/>
</dbReference>
<dbReference type="GO" id="GO:0003700">
    <property type="term" value="F:DNA-binding transcription factor activity"/>
    <property type="evidence" value="ECO:0007669"/>
    <property type="project" value="InterPro"/>
</dbReference>
<dbReference type="InterPro" id="IPR050204">
    <property type="entry name" value="AraC_XylS_family_regulators"/>
</dbReference>
<dbReference type="EMBL" id="CP116346">
    <property type="protein sequence ID" value="WIT11615.1"/>
    <property type="molecule type" value="Genomic_DNA"/>
</dbReference>
<evidence type="ECO:0000313" key="6">
    <source>
        <dbReference type="Proteomes" id="UP001177769"/>
    </source>
</evidence>
<proteinExistence type="predicted"/>
<feature type="domain" description="HTH araC/xylS-type" evidence="4">
    <location>
        <begin position="172"/>
        <end position="269"/>
    </location>
</feature>
<dbReference type="GO" id="GO:0043565">
    <property type="term" value="F:sequence-specific DNA binding"/>
    <property type="evidence" value="ECO:0007669"/>
    <property type="project" value="InterPro"/>
</dbReference>
<dbReference type="AlphaFoldDB" id="A0AA95SNS8"/>
<dbReference type="PANTHER" id="PTHR46796">
    <property type="entry name" value="HTH-TYPE TRANSCRIPTIONAL ACTIVATOR RHAS-RELATED"/>
    <property type="match status" value="1"/>
</dbReference>
<dbReference type="KEGG" id="pais:PFX98_22435"/>
<evidence type="ECO:0000256" key="1">
    <source>
        <dbReference type="ARBA" id="ARBA00023015"/>
    </source>
</evidence>
<dbReference type="Pfam" id="PF12833">
    <property type="entry name" value="HTH_18"/>
    <property type="match status" value="1"/>
</dbReference>
<dbReference type="InterPro" id="IPR003313">
    <property type="entry name" value="AraC-bd"/>
</dbReference>
<dbReference type="RefSeq" id="WP_285232700.1">
    <property type="nucleotide sequence ID" value="NZ_CP116346.1"/>
</dbReference>
<organism evidence="5 6">
    <name type="scientific">Paucibacter sediminis</name>
    <dbReference type="NCBI Taxonomy" id="3019553"/>
    <lineage>
        <taxon>Bacteria</taxon>
        <taxon>Pseudomonadati</taxon>
        <taxon>Pseudomonadota</taxon>
        <taxon>Betaproteobacteria</taxon>
        <taxon>Burkholderiales</taxon>
        <taxon>Sphaerotilaceae</taxon>
        <taxon>Roseateles</taxon>
    </lineage>
</organism>
<evidence type="ECO:0000256" key="3">
    <source>
        <dbReference type="ARBA" id="ARBA00023163"/>
    </source>
</evidence>
<evidence type="ECO:0000256" key="2">
    <source>
        <dbReference type="ARBA" id="ARBA00023125"/>
    </source>
</evidence>
<protein>
    <submittedName>
        <fullName evidence="5">AraC family transcriptional regulator</fullName>
    </submittedName>
</protein>
<gene>
    <name evidence="5" type="ORF">PFX98_22435</name>
</gene>
<dbReference type="InterPro" id="IPR018060">
    <property type="entry name" value="HTH_AraC"/>
</dbReference>
<dbReference type="Gene3D" id="1.10.10.60">
    <property type="entry name" value="Homeodomain-like"/>
    <property type="match status" value="1"/>
</dbReference>
<dbReference type="Proteomes" id="UP001177769">
    <property type="component" value="Chromosome"/>
</dbReference>
<accession>A0AA95SNS8</accession>
<evidence type="ECO:0000259" key="4">
    <source>
        <dbReference type="PROSITE" id="PS01124"/>
    </source>
</evidence>
<dbReference type="PANTHER" id="PTHR46796:SF2">
    <property type="entry name" value="TRANSCRIPTIONAL REGULATORY PROTEIN"/>
    <property type="match status" value="1"/>
</dbReference>
<dbReference type="InterPro" id="IPR037923">
    <property type="entry name" value="HTH-like"/>
</dbReference>
<dbReference type="SMART" id="SM00342">
    <property type="entry name" value="HTH_ARAC"/>
    <property type="match status" value="1"/>
</dbReference>
<name>A0AA95SNS8_9BURK</name>
<reference evidence="5" key="1">
    <citation type="submission" date="2023-01" db="EMBL/GenBank/DDBJ databases">
        <title>Whole genome sequence of Paucibacter sp. S2-9 isolated from pond sediment.</title>
        <authorList>
            <person name="Jung J.Y."/>
        </authorList>
    </citation>
    <scope>NUCLEOTIDE SEQUENCE</scope>
    <source>
        <strain evidence="5">S2-9</strain>
    </source>
</reference>
<evidence type="ECO:0000313" key="5">
    <source>
        <dbReference type="EMBL" id="WIT11615.1"/>
    </source>
</evidence>
<dbReference type="SUPFAM" id="SSF46689">
    <property type="entry name" value="Homeodomain-like"/>
    <property type="match status" value="2"/>
</dbReference>